<evidence type="ECO:0000313" key="8">
    <source>
        <dbReference type="EMBL" id="QCI65133.1"/>
    </source>
</evidence>
<dbReference type="InterPro" id="IPR004358">
    <property type="entry name" value="Sig_transdc_His_kin-like_C"/>
</dbReference>
<dbReference type="EC" id="2.7.13.3" evidence="2"/>
<accession>A0A4D7B286</accession>
<evidence type="ECO:0000313" key="9">
    <source>
        <dbReference type="Proteomes" id="UP000298781"/>
    </source>
</evidence>
<keyword evidence="4" id="KW-0808">Transferase</keyword>
<dbReference type="CDD" id="cd00082">
    <property type="entry name" value="HisKA"/>
    <property type="match status" value="1"/>
</dbReference>
<dbReference type="SMART" id="SM00387">
    <property type="entry name" value="HATPase_c"/>
    <property type="match status" value="1"/>
</dbReference>
<proteinExistence type="predicted"/>
<dbReference type="SMART" id="SM00388">
    <property type="entry name" value="HisKA"/>
    <property type="match status" value="1"/>
</dbReference>
<protein>
    <recommendedName>
        <fullName evidence="2">histidine kinase</fullName>
        <ecNumber evidence="2">2.7.13.3</ecNumber>
    </recommendedName>
</protein>
<evidence type="ECO:0000256" key="4">
    <source>
        <dbReference type="ARBA" id="ARBA00022679"/>
    </source>
</evidence>
<name>A0A4D7B286_9HYPH</name>
<evidence type="ECO:0000256" key="1">
    <source>
        <dbReference type="ARBA" id="ARBA00000085"/>
    </source>
</evidence>
<dbReference type="SUPFAM" id="SSF47384">
    <property type="entry name" value="Homodimeric domain of signal transducing histidine kinase"/>
    <property type="match status" value="1"/>
</dbReference>
<evidence type="ECO:0000259" key="7">
    <source>
        <dbReference type="PROSITE" id="PS50109"/>
    </source>
</evidence>
<dbReference type="SUPFAM" id="SSF55785">
    <property type="entry name" value="PYP-like sensor domain (PAS domain)"/>
    <property type="match status" value="2"/>
</dbReference>
<reference evidence="8 9" key="1">
    <citation type="submission" date="2019-04" db="EMBL/GenBank/DDBJ databases">
        <title>Phreatobacter aquaticus sp. nov.</title>
        <authorList>
            <person name="Choi A."/>
        </authorList>
    </citation>
    <scope>NUCLEOTIDE SEQUENCE [LARGE SCALE GENOMIC DNA]</scope>
    <source>
        <strain evidence="8 9">KCTC 52518</strain>
    </source>
</reference>
<evidence type="ECO:0000256" key="3">
    <source>
        <dbReference type="ARBA" id="ARBA00022553"/>
    </source>
</evidence>
<sequence>MPDLDKVDDASGHGNSWVGARSRRAGATLSGAASALLATTSLVSAAEAVMPVSDALRLLAPHEWAVLGLHVGVVIFGVVTGIGLLRTRARAAADELKARQEINALKLSLDRANELLTLDPHVVVVWGDDDEPEIAGDVALLIDLPAPRRVLAFGTWLAADKAAELDRAVELLRRAGTPFRQEFLTAEGRPVEAEGRPIGGRAVLRLRLMAGIREELAKLRERHGEFVRETETVRAFLSGLPMPVWIRDAEGRLTWVNQAYARATDTESGPQAVANAAELLEPADRAEAARCRTAREPFARRVTAVSAGARRVFDAIERPAARGAAGLAVDVTELEAVRAQFAVEMETHKRTLDQLATAVAIYDANKRLVFHNEAFRLLWDLDPAFLHQVPTDGDVLDKLREQRKIPEQSNFREWKKSLHTVYEAIDTEPRSHEWVLPSGRFLRVVQNPDPAGGVTYVFEDQTRRLQLETQVAAFGKVQRETLDHLDEAVAVFGSDGRLSLHNRAFATLWDIDQDVLEARPHIDQIAGLCIPYVKDASAWPEIKTAVAALDDQRRPQSFRIDRNDGAVLDAVTAPLPDGATLVTFRNVTNMVMVERALTERNEALETAEKMRNDFVHHVSYQLRTPLTTIIGFAQVLDDAAVGPLNDKQREYLGYIGVSSSALLSIINDVLDLATIDAGVMQLELGDVDIRAAMQTAADAVKDRLAEGQVRIELRSAKDIGTFRADGQRVRQVLFNLLSNAIGFSERGGMVVLDATRQDEEIVFKVRDQGAGIAPEMIGRIFDRFETRTTGSRHRGAGLGLSIVQSFVALHKGHVSVESTPGQGTQVKVTFPAHLGDYSKAAE</sequence>
<evidence type="ECO:0000256" key="2">
    <source>
        <dbReference type="ARBA" id="ARBA00012438"/>
    </source>
</evidence>
<dbReference type="GO" id="GO:0000155">
    <property type="term" value="F:phosphorelay sensor kinase activity"/>
    <property type="evidence" value="ECO:0007669"/>
    <property type="project" value="InterPro"/>
</dbReference>
<dbReference type="InterPro" id="IPR035965">
    <property type="entry name" value="PAS-like_dom_sf"/>
</dbReference>
<evidence type="ECO:0000256" key="6">
    <source>
        <dbReference type="ARBA" id="ARBA00023012"/>
    </source>
</evidence>
<dbReference type="Gene3D" id="1.10.287.130">
    <property type="match status" value="1"/>
</dbReference>
<dbReference type="AlphaFoldDB" id="A0A4D7B286"/>
<dbReference type="Pfam" id="PF02518">
    <property type="entry name" value="HATPase_c"/>
    <property type="match status" value="1"/>
</dbReference>
<keyword evidence="5" id="KW-0418">Kinase</keyword>
<keyword evidence="6" id="KW-0902">Two-component regulatory system</keyword>
<dbReference type="InterPro" id="IPR003594">
    <property type="entry name" value="HATPase_dom"/>
</dbReference>
<dbReference type="KEGG" id="pstg:E8M01_13455"/>
<dbReference type="Gene3D" id="3.30.565.10">
    <property type="entry name" value="Histidine kinase-like ATPase, C-terminal domain"/>
    <property type="match status" value="1"/>
</dbReference>
<dbReference type="InterPro" id="IPR036890">
    <property type="entry name" value="HATPase_C_sf"/>
</dbReference>
<dbReference type="SMART" id="SM00091">
    <property type="entry name" value="PAS"/>
    <property type="match status" value="3"/>
</dbReference>
<gene>
    <name evidence="8" type="ORF">E8M01_13455</name>
</gene>
<dbReference type="PRINTS" id="PR00344">
    <property type="entry name" value="BCTRLSENSOR"/>
</dbReference>
<dbReference type="EMBL" id="CP039690">
    <property type="protein sequence ID" value="QCI65133.1"/>
    <property type="molecule type" value="Genomic_DNA"/>
</dbReference>
<organism evidence="8 9">
    <name type="scientific">Phreatobacter stygius</name>
    <dbReference type="NCBI Taxonomy" id="1940610"/>
    <lineage>
        <taxon>Bacteria</taxon>
        <taxon>Pseudomonadati</taxon>
        <taxon>Pseudomonadota</taxon>
        <taxon>Alphaproteobacteria</taxon>
        <taxon>Hyphomicrobiales</taxon>
        <taxon>Phreatobacteraceae</taxon>
        <taxon>Phreatobacter</taxon>
    </lineage>
</organism>
<dbReference type="PROSITE" id="PS50109">
    <property type="entry name" value="HIS_KIN"/>
    <property type="match status" value="1"/>
</dbReference>
<dbReference type="Pfam" id="PF12860">
    <property type="entry name" value="PAS_7"/>
    <property type="match status" value="2"/>
</dbReference>
<keyword evidence="9" id="KW-1185">Reference proteome</keyword>
<dbReference type="InterPro" id="IPR003661">
    <property type="entry name" value="HisK_dim/P_dom"/>
</dbReference>
<dbReference type="SUPFAM" id="SSF55874">
    <property type="entry name" value="ATPase domain of HSP90 chaperone/DNA topoisomerase II/histidine kinase"/>
    <property type="match status" value="1"/>
</dbReference>
<dbReference type="Pfam" id="PF13188">
    <property type="entry name" value="PAS_8"/>
    <property type="match status" value="1"/>
</dbReference>
<dbReference type="OrthoDB" id="9774458at2"/>
<evidence type="ECO:0000256" key="5">
    <source>
        <dbReference type="ARBA" id="ARBA00022777"/>
    </source>
</evidence>
<dbReference type="InterPro" id="IPR036097">
    <property type="entry name" value="HisK_dim/P_sf"/>
</dbReference>
<dbReference type="PANTHER" id="PTHR43711">
    <property type="entry name" value="TWO-COMPONENT HISTIDINE KINASE"/>
    <property type="match status" value="1"/>
</dbReference>
<keyword evidence="3" id="KW-0597">Phosphoprotein</keyword>
<dbReference type="Pfam" id="PF00512">
    <property type="entry name" value="HisKA"/>
    <property type="match status" value="1"/>
</dbReference>
<feature type="domain" description="Histidine kinase" evidence="7">
    <location>
        <begin position="617"/>
        <end position="834"/>
    </location>
</feature>
<dbReference type="InterPro" id="IPR050736">
    <property type="entry name" value="Sensor_HK_Regulatory"/>
</dbReference>
<dbReference type="PANTHER" id="PTHR43711:SF26">
    <property type="entry name" value="SENSOR HISTIDINE KINASE RCSC"/>
    <property type="match status" value="1"/>
</dbReference>
<dbReference type="InterPro" id="IPR000014">
    <property type="entry name" value="PAS"/>
</dbReference>
<dbReference type="FunFam" id="3.30.565.10:FF:000006">
    <property type="entry name" value="Sensor histidine kinase WalK"/>
    <property type="match status" value="1"/>
</dbReference>
<dbReference type="Proteomes" id="UP000298781">
    <property type="component" value="Chromosome"/>
</dbReference>
<dbReference type="InterPro" id="IPR005467">
    <property type="entry name" value="His_kinase_dom"/>
</dbReference>
<comment type="catalytic activity">
    <reaction evidence="1">
        <text>ATP + protein L-histidine = ADP + protein N-phospho-L-histidine.</text>
        <dbReference type="EC" id="2.7.13.3"/>
    </reaction>
</comment>
<dbReference type="Gene3D" id="3.30.450.20">
    <property type="entry name" value="PAS domain"/>
    <property type="match status" value="2"/>
</dbReference>